<keyword evidence="10" id="KW-1185">Reference proteome</keyword>
<dbReference type="InterPro" id="IPR019775">
    <property type="entry name" value="WD40_repeat_CS"/>
</dbReference>
<dbReference type="GO" id="GO:0006364">
    <property type="term" value="P:rRNA processing"/>
    <property type="evidence" value="ECO:0007669"/>
    <property type="project" value="UniProtKB-KW"/>
</dbReference>
<evidence type="ECO:0000313" key="10">
    <source>
        <dbReference type="Proteomes" id="UP000076722"/>
    </source>
</evidence>
<feature type="compositionally biased region" description="Acidic residues" evidence="8">
    <location>
        <begin position="102"/>
        <end position="126"/>
    </location>
</feature>
<dbReference type="SMART" id="SM00320">
    <property type="entry name" value="WD40"/>
    <property type="match status" value="4"/>
</dbReference>
<organism evidence="9 10">
    <name type="scientific">Sistotremastrum niveocremeum HHB9708</name>
    <dbReference type="NCBI Taxonomy" id="1314777"/>
    <lineage>
        <taxon>Eukaryota</taxon>
        <taxon>Fungi</taxon>
        <taxon>Dikarya</taxon>
        <taxon>Basidiomycota</taxon>
        <taxon>Agaricomycotina</taxon>
        <taxon>Agaricomycetes</taxon>
        <taxon>Sistotremastrales</taxon>
        <taxon>Sistotremastraceae</taxon>
        <taxon>Sertulicium</taxon>
        <taxon>Sertulicium niveocremeum</taxon>
    </lineage>
</organism>
<dbReference type="Proteomes" id="UP000076722">
    <property type="component" value="Unassembled WGS sequence"/>
</dbReference>
<dbReference type="GO" id="GO:0032040">
    <property type="term" value="C:small-subunit processome"/>
    <property type="evidence" value="ECO:0007669"/>
    <property type="project" value="TreeGrafter"/>
</dbReference>
<dbReference type="Gene3D" id="2.130.10.10">
    <property type="entry name" value="YVTN repeat-like/Quinoprotein amine dehydrogenase"/>
    <property type="match status" value="1"/>
</dbReference>
<comment type="subcellular location">
    <subcellularLocation>
        <location evidence="1">Nucleus</location>
        <location evidence="1">Nucleolus</location>
    </subcellularLocation>
</comment>
<dbReference type="InterPro" id="IPR015943">
    <property type="entry name" value="WD40/YVTN_repeat-like_dom_sf"/>
</dbReference>
<dbReference type="InterPro" id="IPR001680">
    <property type="entry name" value="WD40_rpt"/>
</dbReference>
<dbReference type="OrthoDB" id="1935146at2759"/>
<keyword evidence="2" id="KW-0698">rRNA processing</keyword>
<proteinExistence type="inferred from homology"/>
<protein>
    <submittedName>
        <fullName evidence="9">WD40 repeat-like protein</fullName>
    </submittedName>
</protein>
<feature type="region of interest" description="Disordered" evidence="8">
    <location>
        <begin position="51"/>
        <end position="174"/>
    </location>
</feature>
<reference evidence="9 10" key="1">
    <citation type="journal article" date="2016" name="Mol. Biol. Evol.">
        <title>Comparative Genomics of Early-Diverging Mushroom-Forming Fungi Provides Insights into the Origins of Lignocellulose Decay Capabilities.</title>
        <authorList>
            <person name="Nagy L.G."/>
            <person name="Riley R."/>
            <person name="Tritt A."/>
            <person name="Adam C."/>
            <person name="Daum C."/>
            <person name="Floudas D."/>
            <person name="Sun H."/>
            <person name="Yadav J.S."/>
            <person name="Pangilinan J."/>
            <person name="Larsson K.H."/>
            <person name="Matsuura K."/>
            <person name="Barry K."/>
            <person name="Labutti K."/>
            <person name="Kuo R."/>
            <person name="Ohm R.A."/>
            <person name="Bhattacharya S.S."/>
            <person name="Shirouzu T."/>
            <person name="Yoshinaga Y."/>
            <person name="Martin F.M."/>
            <person name="Grigoriev I.V."/>
            <person name="Hibbett D.S."/>
        </authorList>
    </citation>
    <scope>NUCLEOTIDE SEQUENCE [LARGE SCALE GENOMIC DNA]</scope>
    <source>
        <strain evidence="9 10">HHB9708</strain>
    </source>
</reference>
<dbReference type="PROSITE" id="PS00678">
    <property type="entry name" value="WD_REPEATS_1"/>
    <property type="match status" value="1"/>
</dbReference>
<evidence type="ECO:0000256" key="4">
    <source>
        <dbReference type="ARBA" id="ARBA00022737"/>
    </source>
</evidence>
<evidence type="ECO:0000313" key="9">
    <source>
        <dbReference type="EMBL" id="KZS90229.1"/>
    </source>
</evidence>
<dbReference type="InterPro" id="IPR045161">
    <property type="entry name" value="Utp18"/>
</dbReference>
<dbReference type="PANTHER" id="PTHR18359">
    <property type="entry name" value="WD-REPEAT PROTEIN-RELATED"/>
    <property type="match status" value="1"/>
</dbReference>
<keyword evidence="4" id="KW-0677">Repeat</keyword>
<dbReference type="GO" id="GO:0034388">
    <property type="term" value="C:Pwp2p-containing subcomplex of 90S preribosome"/>
    <property type="evidence" value="ECO:0007669"/>
    <property type="project" value="TreeGrafter"/>
</dbReference>
<comment type="similarity">
    <text evidence="6">Belongs to the WD repeat UTP18 family.</text>
</comment>
<evidence type="ECO:0000256" key="7">
    <source>
        <dbReference type="PROSITE-ProRule" id="PRU00221"/>
    </source>
</evidence>
<evidence type="ECO:0000256" key="3">
    <source>
        <dbReference type="ARBA" id="ARBA00022574"/>
    </source>
</evidence>
<feature type="region of interest" description="Disordered" evidence="8">
    <location>
        <begin position="1"/>
        <end position="20"/>
    </location>
</feature>
<feature type="repeat" description="WD" evidence="7">
    <location>
        <begin position="430"/>
        <end position="464"/>
    </location>
</feature>
<dbReference type="InterPro" id="IPR036322">
    <property type="entry name" value="WD40_repeat_dom_sf"/>
</dbReference>
<name>A0A164R3Z3_9AGAM</name>
<dbReference type="STRING" id="1314777.A0A164R3Z3"/>
<feature type="compositionally biased region" description="Polar residues" evidence="8">
    <location>
        <begin position="129"/>
        <end position="151"/>
    </location>
</feature>
<accession>A0A164R3Z3</accession>
<dbReference type="AlphaFoldDB" id="A0A164R3Z3"/>
<feature type="region of interest" description="Disordered" evidence="8">
    <location>
        <begin position="214"/>
        <end position="241"/>
    </location>
</feature>
<dbReference type="PANTHER" id="PTHR18359:SF0">
    <property type="entry name" value="U3 SMALL NUCLEOLAR RNA-ASSOCIATED PROTEIN 18 HOMOLOG"/>
    <property type="match status" value="1"/>
</dbReference>
<dbReference type="PROSITE" id="PS50082">
    <property type="entry name" value="WD_REPEATS_2"/>
    <property type="match status" value="1"/>
</dbReference>
<evidence type="ECO:0000256" key="2">
    <source>
        <dbReference type="ARBA" id="ARBA00022552"/>
    </source>
</evidence>
<dbReference type="SUPFAM" id="SSF50978">
    <property type="entry name" value="WD40 repeat-like"/>
    <property type="match status" value="1"/>
</dbReference>
<evidence type="ECO:0000256" key="6">
    <source>
        <dbReference type="ARBA" id="ARBA00025767"/>
    </source>
</evidence>
<evidence type="ECO:0000256" key="8">
    <source>
        <dbReference type="SAM" id="MobiDB-lite"/>
    </source>
</evidence>
<evidence type="ECO:0000256" key="1">
    <source>
        <dbReference type="ARBA" id="ARBA00004604"/>
    </source>
</evidence>
<keyword evidence="5" id="KW-0539">Nucleus</keyword>
<evidence type="ECO:0000256" key="5">
    <source>
        <dbReference type="ARBA" id="ARBA00023242"/>
    </source>
</evidence>
<sequence>MAKVRARKRQRASTSKDILQPNKTVNTELLEDDALKDNEELQLESMLFGKAIPKRRRPSLSEDIVHDDDELENTGMEHLPDTDLFFVDQGEPSTSKVTLDASESDQESNEEAEEDEAASDEEDEDWGGITQTLEETEPEVQSPTLDVTTPSSRPPNPLTTKSRKKAAWHDPADDALTVSLTSKTKLRKLRDSKDEDEVDGRVYQRKLRQQFEKINPTPEWATKARKRKRRRDDEDEDEEMTEDLLDPVLNASGGLVNHRKVKESLASGSLSVERLRDANQAAKTQGEIKALGFHPNPNISVLFTAGGDRRLRLFNVDGHTNPHLQTIHVPDLPLANAAFHPSGSSILLTGSRPYYYNYDIQSGVTTRSLASPTSHLSTSEANSDHNLSTNLFSPRGDLLAVAGRRGYIHLLDWARGGGQTIGSLKANSPVKSLYWSKDGSQLWSLGEDSEVFVWDVGSRRCVKKWKEDGGYGARLITGDVGDRYVGIGSNTGFVSIYEPEAVLASTGSNPKPLKTIGNLTTRISSLTFDRSAQVMAMASNMKKDQLRMLHVQSLTVFANWPTSSTPLGTVSALGFSPSSQYIAVGNTRGNALLYHLRHFSSS</sequence>
<gene>
    <name evidence="9" type="ORF">SISNIDRAFT_457743</name>
</gene>
<keyword evidence="3 7" id="KW-0853">WD repeat</keyword>
<feature type="compositionally biased region" description="Basic residues" evidence="8">
    <location>
        <begin position="1"/>
        <end position="11"/>
    </location>
</feature>
<dbReference type="EMBL" id="KV419422">
    <property type="protein sequence ID" value="KZS90229.1"/>
    <property type="molecule type" value="Genomic_DNA"/>
</dbReference>